<dbReference type="GeneID" id="17268396"/>
<evidence type="ECO:0000256" key="16">
    <source>
        <dbReference type="ARBA" id="ARBA00032853"/>
    </source>
</evidence>
<reference evidence="21" key="1">
    <citation type="journal article" date="2013" name="Nature">
        <title>Pan genome of the phytoplankton Emiliania underpins its global distribution.</title>
        <authorList>
            <person name="Read B.A."/>
            <person name="Kegel J."/>
            <person name="Klute M.J."/>
            <person name="Kuo A."/>
            <person name="Lefebvre S.C."/>
            <person name="Maumus F."/>
            <person name="Mayer C."/>
            <person name="Miller J."/>
            <person name="Monier A."/>
            <person name="Salamov A."/>
            <person name="Young J."/>
            <person name="Aguilar M."/>
            <person name="Claverie J.M."/>
            <person name="Frickenhaus S."/>
            <person name="Gonzalez K."/>
            <person name="Herman E.K."/>
            <person name="Lin Y.C."/>
            <person name="Napier J."/>
            <person name="Ogata H."/>
            <person name="Sarno A.F."/>
            <person name="Shmutz J."/>
            <person name="Schroeder D."/>
            <person name="de Vargas C."/>
            <person name="Verret F."/>
            <person name="von Dassow P."/>
            <person name="Valentin K."/>
            <person name="Van de Peer Y."/>
            <person name="Wheeler G."/>
            <person name="Dacks J.B."/>
            <person name="Delwiche C.F."/>
            <person name="Dyhrman S.T."/>
            <person name="Glockner G."/>
            <person name="John U."/>
            <person name="Richards T."/>
            <person name="Worden A.Z."/>
            <person name="Zhang X."/>
            <person name="Grigoriev I.V."/>
            <person name="Allen A.E."/>
            <person name="Bidle K."/>
            <person name="Borodovsky M."/>
            <person name="Bowler C."/>
            <person name="Brownlee C."/>
            <person name="Cock J.M."/>
            <person name="Elias M."/>
            <person name="Gladyshev V.N."/>
            <person name="Groth M."/>
            <person name="Guda C."/>
            <person name="Hadaegh A."/>
            <person name="Iglesias-Rodriguez M.D."/>
            <person name="Jenkins J."/>
            <person name="Jones B.M."/>
            <person name="Lawson T."/>
            <person name="Leese F."/>
            <person name="Lindquist E."/>
            <person name="Lobanov A."/>
            <person name="Lomsadze A."/>
            <person name="Malik S.B."/>
            <person name="Marsh M.E."/>
            <person name="Mackinder L."/>
            <person name="Mock T."/>
            <person name="Mueller-Roeber B."/>
            <person name="Pagarete A."/>
            <person name="Parker M."/>
            <person name="Probert I."/>
            <person name="Quesneville H."/>
            <person name="Raines C."/>
            <person name="Rensing S.A."/>
            <person name="Riano-Pachon D.M."/>
            <person name="Richier S."/>
            <person name="Rokitta S."/>
            <person name="Shiraiwa Y."/>
            <person name="Soanes D.M."/>
            <person name="van der Giezen M."/>
            <person name="Wahlund T.M."/>
            <person name="Williams B."/>
            <person name="Wilson W."/>
            <person name="Wolfe G."/>
            <person name="Wurch L.L."/>
        </authorList>
    </citation>
    <scope>NUCLEOTIDE SEQUENCE</scope>
</reference>
<dbReference type="HOGENOM" id="CLU_057426_1_1_1"/>
<keyword evidence="21" id="KW-1185">Reference proteome</keyword>
<evidence type="ECO:0000256" key="17">
    <source>
        <dbReference type="ARBA" id="ARBA00048623"/>
    </source>
</evidence>
<comment type="function">
    <text evidence="14">Joins adenosylcobinamide-GDP and alpha-ribazole to generate adenosylcobalamin (Ado-cobalamin). Also synthesizes adenosylcobalamin 5'-phosphate from adenosylcobinamide-GDP and alpha-ribazole 5'-phosphate.</text>
</comment>
<dbReference type="HAMAP" id="MF_00719">
    <property type="entry name" value="CobS"/>
    <property type="match status" value="1"/>
</dbReference>
<dbReference type="GO" id="GO:0008818">
    <property type="term" value="F:cobalamin 5'-phosphate synthase activity"/>
    <property type="evidence" value="ECO:0007669"/>
    <property type="project" value="InterPro"/>
</dbReference>
<dbReference type="Proteomes" id="UP000013827">
    <property type="component" value="Unassembled WGS sequence"/>
</dbReference>
<proteinExistence type="inferred from homology"/>
<name>A0A0D3JH64_EMIH1</name>
<evidence type="ECO:0000256" key="8">
    <source>
        <dbReference type="ARBA" id="ARBA00022573"/>
    </source>
</evidence>
<keyword evidence="8" id="KW-0169">Cobalamin biosynthesis</keyword>
<evidence type="ECO:0000256" key="7">
    <source>
        <dbReference type="ARBA" id="ARBA00022475"/>
    </source>
</evidence>
<dbReference type="PANTHER" id="PTHR34148">
    <property type="entry name" value="ADENOSYLCOBINAMIDE-GDP RIBAZOLETRANSFERASE"/>
    <property type="match status" value="1"/>
</dbReference>
<dbReference type="PaxDb" id="2903-EOD22849"/>
<keyword evidence="9" id="KW-0808">Transferase</keyword>
<keyword evidence="12" id="KW-1133">Transmembrane helix</keyword>
<accession>A0A0D3JH64</accession>
<dbReference type="GO" id="GO:0051073">
    <property type="term" value="F:adenosylcobinamide-GDP ribazoletransferase activity"/>
    <property type="evidence" value="ECO:0007669"/>
    <property type="project" value="UniProtKB-EC"/>
</dbReference>
<evidence type="ECO:0000256" key="11">
    <source>
        <dbReference type="ARBA" id="ARBA00022842"/>
    </source>
</evidence>
<dbReference type="eggNOG" id="ENOG502S20I">
    <property type="taxonomic scope" value="Eukaryota"/>
</dbReference>
<dbReference type="RefSeq" id="XP_005775278.1">
    <property type="nucleotide sequence ID" value="XM_005775221.1"/>
</dbReference>
<feature type="region of interest" description="Disordered" evidence="19">
    <location>
        <begin position="1"/>
        <end position="53"/>
    </location>
</feature>
<evidence type="ECO:0000256" key="10">
    <source>
        <dbReference type="ARBA" id="ARBA00022692"/>
    </source>
</evidence>
<evidence type="ECO:0000256" key="15">
    <source>
        <dbReference type="ARBA" id="ARBA00032605"/>
    </source>
</evidence>
<sequence>MAPNNALGNPTAARLRAAAEGRPAKSPRRRRASGGSQPDGVRVASSDGFGAGATSMIDRSEVAARGTGTAKRTPLDEFEAAARADGLVASELRSFWTCVMFLTRLPCPGWCDHHPGYLMRSMAHFPLIGALIGAWAAAFYDAAASLWPPLVAAAVSMAGTLWLTGCFHEDGLCDTLDGFGGGWTKSQILKIMRDSRNGSYATMGGCMWVVAKAALLAELGRGAAGAGGASVWAVGGSAGAGPCLVVAQCVARASAAPLIYCYAYVVDDEDAKGEYYNWFGESRRLLGLRRVLVALATAAAVAHALLPAAAANRALLVAAGGTAVAGEYGRSVLGGVMGDFLGATICVLELAIYLALGADTTRADPRPLLRLALVVALPQLYGGWRRWYERRQGIAAPPPQDC</sequence>
<evidence type="ECO:0000313" key="20">
    <source>
        <dbReference type="EnsemblProtists" id="EOD22849"/>
    </source>
</evidence>
<dbReference type="EnsemblProtists" id="EOD22849">
    <property type="protein sequence ID" value="EOD22849"/>
    <property type="gene ID" value="EMIHUDRAFT_95466"/>
</dbReference>
<evidence type="ECO:0000256" key="3">
    <source>
        <dbReference type="ARBA" id="ARBA00004663"/>
    </source>
</evidence>
<comment type="catalytic activity">
    <reaction evidence="17">
        <text>alpha-ribazole + adenosylcob(III)inamide-GDP = adenosylcob(III)alamin + GMP + H(+)</text>
        <dbReference type="Rhea" id="RHEA:16049"/>
        <dbReference type="ChEBI" id="CHEBI:10329"/>
        <dbReference type="ChEBI" id="CHEBI:15378"/>
        <dbReference type="ChEBI" id="CHEBI:18408"/>
        <dbReference type="ChEBI" id="CHEBI:58115"/>
        <dbReference type="ChEBI" id="CHEBI:60487"/>
        <dbReference type="EC" id="2.7.8.26"/>
    </reaction>
</comment>
<organism evidence="20 21">
    <name type="scientific">Emiliania huxleyi (strain CCMP1516)</name>
    <dbReference type="NCBI Taxonomy" id="280463"/>
    <lineage>
        <taxon>Eukaryota</taxon>
        <taxon>Haptista</taxon>
        <taxon>Haptophyta</taxon>
        <taxon>Prymnesiophyceae</taxon>
        <taxon>Isochrysidales</taxon>
        <taxon>Noelaerhabdaceae</taxon>
        <taxon>Emiliania</taxon>
    </lineage>
</organism>
<evidence type="ECO:0000256" key="12">
    <source>
        <dbReference type="ARBA" id="ARBA00022989"/>
    </source>
</evidence>
<dbReference type="STRING" id="2903.R1EPP1"/>
<dbReference type="InterPro" id="IPR003805">
    <property type="entry name" value="CobS"/>
</dbReference>
<comment type="cofactor">
    <cofactor evidence="1">
        <name>Mg(2+)</name>
        <dbReference type="ChEBI" id="CHEBI:18420"/>
    </cofactor>
</comment>
<evidence type="ECO:0000256" key="13">
    <source>
        <dbReference type="ARBA" id="ARBA00023136"/>
    </source>
</evidence>
<comment type="catalytic activity">
    <reaction evidence="18">
        <text>alpha-ribazole 5'-phosphate + adenosylcob(III)inamide-GDP = adenosylcob(III)alamin 5'-phosphate + GMP + H(+)</text>
        <dbReference type="Rhea" id="RHEA:23560"/>
        <dbReference type="ChEBI" id="CHEBI:15378"/>
        <dbReference type="ChEBI" id="CHEBI:57918"/>
        <dbReference type="ChEBI" id="CHEBI:58115"/>
        <dbReference type="ChEBI" id="CHEBI:60487"/>
        <dbReference type="ChEBI" id="CHEBI:60493"/>
        <dbReference type="EC" id="2.7.8.26"/>
    </reaction>
</comment>
<evidence type="ECO:0000313" key="21">
    <source>
        <dbReference type="Proteomes" id="UP000013827"/>
    </source>
</evidence>
<comment type="similarity">
    <text evidence="4">Belongs to the CobS family.</text>
</comment>
<dbReference type="Pfam" id="PF02654">
    <property type="entry name" value="CobS"/>
    <property type="match status" value="1"/>
</dbReference>
<keyword evidence="10" id="KW-0812">Transmembrane</keyword>
<evidence type="ECO:0000256" key="5">
    <source>
        <dbReference type="ARBA" id="ARBA00013200"/>
    </source>
</evidence>
<keyword evidence="11" id="KW-0460">Magnesium</keyword>
<evidence type="ECO:0000256" key="14">
    <source>
        <dbReference type="ARBA" id="ARBA00025228"/>
    </source>
</evidence>
<dbReference type="OMA" id="HHPGYLM"/>
<dbReference type="UniPathway" id="UPA00148">
    <property type="reaction ID" value="UER00238"/>
</dbReference>
<evidence type="ECO:0000256" key="18">
    <source>
        <dbReference type="ARBA" id="ARBA00049504"/>
    </source>
</evidence>
<dbReference type="KEGG" id="ehx:EMIHUDRAFT_95466"/>
<comment type="pathway">
    <text evidence="3">Cofactor biosynthesis; adenosylcobalamin biosynthesis; adenosylcobalamin from cob(II)yrinate a,c-diamide: step 7/7.</text>
</comment>
<evidence type="ECO:0000256" key="19">
    <source>
        <dbReference type="SAM" id="MobiDB-lite"/>
    </source>
</evidence>
<evidence type="ECO:0000256" key="6">
    <source>
        <dbReference type="ARBA" id="ARBA00015850"/>
    </source>
</evidence>
<evidence type="ECO:0000256" key="2">
    <source>
        <dbReference type="ARBA" id="ARBA00004651"/>
    </source>
</evidence>
<dbReference type="AlphaFoldDB" id="A0A0D3JH64"/>
<evidence type="ECO:0000256" key="4">
    <source>
        <dbReference type="ARBA" id="ARBA00010561"/>
    </source>
</evidence>
<dbReference type="GO" id="GO:0005886">
    <property type="term" value="C:plasma membrane"/>
    <property type="evidence" value="ECO:0007669"/>
    <property type="project" value="UniProtKB-SubCell"/>
</dbReference>
<dbReference type="PANTHER" id="PTHR34148:SF1">
    <property type="entry name" value="ADENOSYLCOBINAMIDE-GDP RIBAZOLETRANSFERASE"/>
    <property type="match status" value="1"/>
</dbReference>
<evidence type="ECO:0000256" key="1">
    <source>
        <dbReference type="ARBA" id="ARBA00001946"/>
    </source>
</evidence>
<comment type="subcellular location">
    <subcellularLocation>
        <location evidence="2">Cell membrane</location>
        <topology evidence="2">Multi-pass membrane protein</topology>
    </subcellularLocation>
</comment>
<dbReference type="EC" id="2.7.8.26" evidence="5"/>
<keyword evidence="13" id="KW-0472">Membrane</keyword>
<evidence type="ECO:0000256" key="9">
    <source>
        <dbReference type="ARBA" id="ARBA00022679"/>
    </source>
</evidence>
<keyword evidence="7" id="KW-1003">Cell membrane</keyword>
<protein>
    <recommendedName>
        <fullName evidence="6">Adenosylcobinamide-GDP ribazoletransferase</fullName>
        <ecNumber evidence="5">2.7.8.26</ecNumber>
    </recommendedName>
    <alternativeName>
        <fullName evidence="16">Cobalamin synthase</fullName>
    </alternativeName>
    <alternativeName>
        <fullName evidence="15">Cobalamin-5'-phosphate synthase</fullName>
    </alternativeName>
</protein>
<reference evidence="20" key="2">
    <citation type="submission" date="2024-10" db="UniProtKB">
        <authorList>
            <consortium name="EnsemblProtists"/>
        </authorList>
    </citation>
    <scope>IDENTIFICATION</scope>
</reference>